<dbReference type="PANTHER" id="PTHR11365">
    <property type="entry name" value="5-OXOPROLINASE RELATED"/>
    <property type="match status" value="1"/>
</dbReference>
<keyword evidence="4" id="KW-1185">Reference proteome</keyword>
<dbReference type="GO" id="GO:0006749">
    <property type="term" value="P:glutathione metabolic process"/>
    <property type="evidence" value="ECO:0007669"/>
    <property type="project" value="TreeGrafter"/>
</dbReference>
<dbReference type="AlphaFoldDB" id="A0A4U5JAM5"/>
<dbReference type="EMBL" id="QKNX01000002">
    <property type="protein sequence ID" value="TKR26232.1"/>
    <property type="molecule type" value="Genomic_DNA"/>
</dbReference>
<feature type="region of interest" description="Disordered" evidence="1">
    <location>
        <begin position="581"/>
        <end position="603"/>
    </location>
</feature>
<protein>
    <submittedName>
        <fullName evidence="3">Hydantoinase B/oxoprolinase family protein</fullName>
    </submittedName>
</protein>
<evidence type="ECO:0000313" key="3">
    <source>
        <dbReference type="EMBL" id="TKR26232.1"/>
    </source>
</evidence>
<dbReference type="GO" id="GO:0005829">
    <property type="term" value="C:cytosol"/>
    <property type="evidence" value="ECO:0007669"/>
    <property type="project" value="TreeGrafter"/>
</dbReference>
<dbReference type="InterPro" id="IPR045079">
    <property type="entry name" value="Oxoprolinase-like"/>
</dbReference>
<comment type="caution">
    <text evidence="3">The sequence shown here is derived from an EMBL/GenBank/DDBJ whole genome shotgun (WGS) entry which is preliminary data.</text>
</comment>
<dbReference type="InterPro" id="IPR003692">
    <property type="entry name" value="Hydantoinase_B"/>
</dbReference>
<dbReference type="GO" id="GO:0017168">
    <property type="term" value="F:5-oxoprolinase (ATP-hydrolyzing) activity"/>
    <property type="evidence" value="ECO:0007669"/>
    <property type="project" value="TreeGrafter"/>
</dbReference>
<reference evidence="3 4" key="1">
    <citation type="submission" date="2019-04" db="EMBL/GenBank/DDBJ databases">
        <title>Natronomonas sp. F20-122 a newhaloarchaeon isolated from a saline saltern of Isla Bacuta, Huelva, Spain.</title>
        <authorList>
            <person name="Duran-Viseras A."/>
            <person name="Sanchez-Porro C."/>
            <person name="Ventosa A."/>
        </authorList>
    </citation>
    <scope>NUCLEOTIDE SEQUENCE [LARGE SCALE GENOMIC DNA]</scope>
    <source>
        <strain evidence="3 4">F20-122</strain>
    </source>
</reference>
<evidence type="ECO:0000259" key="2">
    <source>
        <dbReference type="Pfam" id="PF02538"/>
    </source>
</evidence>
<accession>A0A4U5JAM5</accession>
<evidence type="ECO:0000256" key="1">
    <source>
        <dbReference type="SAM" id="MobiDB-lite"/>
    </source>
</evidence>
<feature type="domain" description="Hydantoinase B/oxoprolinase" evidence="2">
    <location>
        <begin position="20"/>
        <end position="548"/>
    </location>
</feature>
<evidence type="ECO:0000313" key="4">
    <source>
        <dbReference type="Proteomes" id="UP000308037"/>
    </source>
</evidence>
<dbReference type="PANTHER" id="PTHR11365:SF23">
    <property type="entry name" value="HYPOTHETICAL 5-OXOPROLINASE (EUROFUNG)-RELATED"/>
    <property type="match status" value="1"/>
</dbReference>
<dbReference type="Pfam" id="PF02538">
    <property type="entry name" value="Hydantoinase_B"/>
    <property type="match status" value="1"/>
</dbReference>
<gene>
    <name evidence="3" type="ORF">DM868_06975</name>
</gene>
<sequence length="603" mass="66323">MLSFSKMNAERGPEVDYGIDPFEMSVLSKKFEMATREVSQVLQKSARSGVIAQARDFSSGFTLFDGRQFMIDEGLPVHAANLHLTPEYILEHFDDISPGDCFLTNSPYAGSTHHADYTLSVPVFYEGEPLFWVINRAHQADVGAPEPTTYPAEAANIYQEGPHFPAVRIQEGFEDRADIVRMIALNVRLGETQWLGDYRGQVAAVRKGEARLQEICEEYGVDRIRDFVDAWLEYGNRMMRKHIADLPERELEYAAYHDPIPGAPDGVEVRVTLSIDPKAEQISVDVTENMESVPSGFNLSEATTTAAVYAGIFNNLDTDIPHNHGAIEPIQIEMDEGKIIGKQTYPAGTAVATTEVCHVLINAVQAAFGELGEPHGLSEATTGILDYPVISGTDFRRDDEEYINQIFLTAGGGPAGSGFDGWLTYTSPGGGAVPNRDSVELDEGKFPILIRRSELRPDSEGAGRWRGAPGSINVIEPRRRSMNLAYTGNHRDSPARGILGGDEAACSRLRKITSDGREIDLPYFGVEEIEPNETVVIEDSGSGGYGDPFSRDRHRVLADVESGLISPDRARTAYGVAISETESRFEIDDEATHSLRDEQGETR</sequence>
<proteinExistence type="predicted"/>
<organism evidence="3 4">
    <name type="scientific">Natronomonas salsuginis</name>
    <dbReference type="NCBI Taxonomy" id="2217661"/>
    <lineage>
        <taxon>Archaea</taxon>
        <taxon>Methanobacteriati</taxon>
        <taxon>Methanobacteriota</taxon>
        <taxon>Stenosarchaea group</taxon>
        <taxon>Halobacteria</taxon>
        <taxon>Halobacteriales</taxon>
        <taxon>Natronomonadaceae</taxon>
        <taxon>Natronomonas</taxon>
    </lineage>
</organism>
<dbReference type="Proteomes" id="UP000308037">
    <property type="component" value="Unassembled WGS sequence"/>
</dbReference>
<name>A0A4U5JAM5_9EURY</name>